<dbReference type="EMBL" id="KN818302">
    <property type="protein sequence ID" value="KIL60235.1"/>
    <property type="molecule type" value="Genomic_DNA"/>
</dbReference>
<gene>
    <name evidence="1" type="ORF">M378DRAFT_168376</name>
</gene>
<dbReference type="Proteomes" id="UP000054549">
    <property type="component" value="Unassembled WGS sequence"/>
</dbReference>
<evidence type="ECO:0000313" key="2">
    <source>
        <dbReference type="Proteomes" id="UP000054549"/>
    </source>
</evidence>
<protein>
    <submittedName>
        <fullName evidence="1">Uncharacterized protein</fullName>
    </submittedName>
</protein>
<dbReference type="HOGENOM" id="CLU_2867221_0_0_1"/>
<evidence type="ECO:0000313" key="1">
    <source>
        <dbReference type="EMBL" id="KIL60235.1"/>
    </source>
</evidence>
<dbReference type="InParanoid" id="A0A0C2SBK6"/>
<organism evidence="1 2">
    <name type="scientific">Amanita muscaria (strain Koide BX008)</name>
    <dbReference type="NCBI Taxonomy" id="946122"/>
    <lineage>
        <taxon>Eukaryota</taxon>
        <taxon>Fungi</taxon>
        <taxon>Dikarya</taxon>
        <taxon>Basidiomycota</taxon>
        <taxon>Agaricomycotina</taxon>
        <taxon>Agaricomycetes</taxon>
        <taxon>Agaricomycetidae</taxon>
        <taxon>Agaricales</taxon>
        <taxon>Pluteineae</taxon>
        <taxon>Amanitaceae</taxon>
        <taxon>Amanita</taxon>
    </lineage>
</organism>
<reference evidence="1 2" key="1">
    <citation type="submission" date="2014-04" db="EMBL/GenBank/DDBJ databases">
        <title>Evolutionary Origins and Diversification of the Mycorrhizal Mutualists.</title>
        <authorList>
            <consortium name="DOE Joint Genome Institute"/>
            <consortium name="Mycorrhizal Genomics Consortium"/>
            <person name="Kohler A."/>
            <person name="Kuo A."/>
            <person name="Nagy L.G."/>
            <person name="Floudas D."/>
            <person name="Copeland A."/>
            <person name="Barry K.W."/>
            <person name="Cichocki N."/>
            <person name="Veneault-Fourrey C."/>
            <person name="LaButti K."/>
            <person name="Lindquist E.A."/>
            <person name="Lipzen A."/>
            <person name="Lundell T."/>
            <person name="Morin E."/>
            <person name="Murat C."/>
            <person name="Riley R."/>
            <person name="Ohm R."/>
            <person name="Sun H."/>
            <person name="Tunlid A."/>
            <person name="Henrissat B."/>
            <person name="Grigoriev I.V."/>
            <person name="Hibbett D.S."/>
            <person name="Martin F."/>
        </authorList>
    </citation>
    <scope>NUCLEOTIDE SEQUENCE [LARGE SCALE GENOMIC DNA]</scope>
    <source>
        <strain evidence="1 2">Koide BX008</strain>
    </source>
</reference>
<name>A0A0C2SBK6_AMAMK</name>
<sequence>MVAPDSCPNLAFIAPERPCNTTNIRKSPRLIMWRIPRKATAPVIKSTVKDSVRTEGCGTRPPIR</sequence>
<accession>A0A0C2SBK6</accession>
<keyword evidence="2" id="KW-1185">Reference proteome</keyword>
<proteinExistence type="predicted"/>
<dbReference type="AlphaFoldDB" id="A0A0C2SBK6"/>